<comment type="caution">
    <text evidence="6">The sequence shown here is derived from an EMBL/GenBank/DDBJ whole genome shotgun (WGS) entry which is preliminary data.</text>
</comment>
<evidence type="ECO:0000256" key="3">
    <source>
        <dbReference type="ARBA" id="ARBA00023125"/>
    </source>
</evidence>
<accession>A0A2N3PPN9</accession>
<keyword evidence="3" id="KW-0238">DNA-binding</keyword>
<dbReference type="EMBL" id="PIUM01000033">
    <property type="protein sequence ID" value="PKU22372.1"/>
    <property type="molecule type" value="Genomic_DNA"/>
</dbReference>
<dbReference type="Gene3D" id="3.40.190.290">
    <property type="match status" value="1"/>
</dbReference>
<dbReference type="InterPro" id="IPR005119">
    <property type="entry name" value="LysR_subst-bd"/>
</dbReference>
<keyword evidence="7" id="KW-1185">Reference proteome</keyword>
<evidence type="ECO:0000256" key="2">
    <source>
        <dbReference type="ARBA" id="ARBA00023015"/>
    </source>
</evidence>
<dbReference type="PROSITE" id="PS50931">
    <property type="entry name" value="HTH_LYSR"/>
    <property type="match status" value="1"/>
</dbReference>
<dbReference type="GO" id="GO:0005829">
    <property type="term" value="C:cytosol"/>
    <property type="evidence" value="ECO:0007669"/>
    <property type="project" value="TreeGrafter"/>
</dbReference>
<dbReference type="Pfam" id="PF00126">
    <property type="entry name" value="HTH_1"/>
    <property type="match status" value="1"/>
</dbReference>
<dbReference type="PANTHER" id="PTHR30419">
    <property type="entry name" value="HTH-TYPE TRANSCRIPTIONAL REGULATOR YBHD"/>
    <property type="match status" value="1"/>
</dbReference>
<dbReference type="OrthoDB" id="9775392at2"/>
<organism evidence="6 7">
    <name type="scientific">Telmatospirillum siberiense</name>
    <dbReference type="NCBI Taxonomy" id="382514"/>
    <lineage>
        <taxon>Bacteria</taxon>
        <taxon>Pseudomonadati</taxon>
        <taxon>Pseudomonadota</taxon>
        <taxon>Alphaproteobacteria</taxon>
        <taxon>Rhodospirillales</taxon>
        <taxon>Rhodospirillaceae</taxon>
        <taxon>Telmatospirillum</taxon>
    </lineage>
</organism>
<dbReference type="InterPro" id="IPR036390">
    <property type="entry name" value="WH_DNA-bd_sf"/>
</dbReference>
<reference evidence="7" key="1">
    <citation type="submission" date="2017-12" db="EMBL/GenBank/DDBJ databases">
        <title>Draft genome sequence of Telmatospirillum siberiense 26-4b1T, an acidotolerant peatland alphaproteobacterium potentially involved in sulfur cycling.</title>
        <authorList>
            <person name="Hausmann B."/>
            <person name="Pjevac P."/>
            <person name="Schreck K."/>
            <person name="Herbold C.W."/>
            <person name="Daims H."/>
            <person name="Wagner M."/>
            <person name="Pester M."/>
            <person name="Loy A."/>
        </authorList>
    </citation>
    <scope>NUCLEOTIDE SEQUENCE [LARGE SCALE GENOMIC DNA]</scope>
    <source>
        <strain evidence="7">26-4b1</strain>
    </source>
</reference>
<name>A0A2N3PPN9_9PROT</name>
<keyword evidence="4" id="KW-0804">Transcription</keyword>
<dbReference type="GO" id="GO:0003700">
    <property type="term" value="F:DNA-binding transcription factor activity"/>
    <property type="evidence" value="ECO:0007669"/>
    <property type="project" value="InterPro"/>
</dbReference>
<dbReference type="PANTHER" id="PTHR30419:SF31">
    <property type="entry name" value="BLR3139 PROTEIN"/>
    <property type="match status" value="1"/>
</dbReference>
<dbReference type="FunFam" id="1.10.10.10:FF:000001">
    <property type="entry name" value="LysR family transcriptional regulator"/>
    <property type="match status" value="1"/>
</dbReference>
<dbReference type="AlphaFoldDB" id="A0A2N3PPN9"/>
<dbReference type="Gene3D" id="1.10.10.10">
    <property type="entry name" value="Winged helix-like DNA-binding domain superfamily/Winged helix DNA-binding domain"/>
    <property type="match status" value="1"/>
</dbReference>
<dbReference type="Proteomes" id="UP000233293">
    <property type="component" value="Unassembled WGS sequence"/>
</dbReference>
<evidence type="ECO:0000313" key="6">
    <source>
        <dbReference type="EMBL" id="PKU22372.1"/>
    </source>
</evidence>
<feature type="domain" description="HTH lysR-type" evidence="5">
    <location>
        <begin position="1"/>
        <end position="57"/>
    </location>
</feature>
<dbReference type="SUPFAM" id="SSF46785">
    <property type="entry name" value="Winged helix' DNA-binding domain"/>
    <property type="match status" value="1"/>
</dbReference>
<dbReference type="InterPro" id="IPR050950">
    <property type="entry name" value="HTH-type_LysR_regulators"/>
</dbReference>
<protein>
    <submittedName>
        <fullName evidence="6">LysR family transcriptional regulator</fullName>
    </submittedName>
</protein>
<evidence type="ECO:0000256" key="1">
    <source>
        <dbReference type="ARBA" id="ARBA00009437"/>
    </source>
</evidence>
<evidence type="ECO:0000256" key="4">
    <source>
        <dbReference type="ARBA" id="ARBA00023163"/>
    </source>
</evidence>
<evidence type="ECO:0000313" key="7">
    <source>
        <dbReference type="Proteomes" id="UP000233293"/>
    </source>
</evidence>
<dbReference type="GO" id="GO:0003677">
    <property type="term" value="F:DNA binding"/>
    <property type="evidence" value="ECO:0007669"/>
    <property type="project" value="UniProtKB-KW"/>
</dbReference>
<proteinExistence type="inferred from homology"/>
<dbReference type="PRINTS" id="PR00039">
    <property type="entry name" value="HTHLYSR"/>
</dbReference>
<dbReference type="InterPro" id="IPR000847">
    <property type="entry name" value="LysR_HTH_N"/>
</dbReference>
<gene>
    <name evidence="6" type="ORF">CWS72_22110</name>
</gene>
<dbReference type="Pfam" id="PF03466">
    <property type="entry name" value="LysR_substrate"/>
    <property type="match status" value="1"/>
</dbReference>
<sequence>MQDKLEFLIALAREKHFGRAAQICGVSQPNLSLAIKQLEAHFGVPLVDRGSRFVGFTAEGQRVLEWARRIVGDTRAMHADIETMKQGLTGHLRLAVVPTALPIVSKITAAFWRQHAGVKLTISSHTSTEVLSRLDNLEAEAGITYLDNEPVGRVVEIPLYRERYHLVTGPNGPFSERQSVTWEEVATLPLCLLSPDTQNRRIIDHIFKEVGVHVDPILESNSLIALATHLKTGLWSTVMPRIVAEPLDFPGHLRTIPIVAPEMSTLIGMVVSIRDPQPPLTAALINEARLLATQLSELA</sequence>
<comment type="similarity">
    <text evidence="1">Belongs to the LysR transcriptional regulatory family.</text>
</comment>
<dbReference type="InterPro" id="IPR036388">
    <property type="entry name" value="WH-like_DNA-bd_sf"/>
</dbReference>
<evidence type="ECO:0000259" key="5">
    <source>
        <dbReference type="PROSITE" id="PS50931"/>
    </source>
</evidence>
<dbReference type="RefSeq" id="WP_101252819.1">
    <property type="nucleotide sequence ID" value="NZ_PIUM01000033.1"/>
</dbReference>
<dbReference type="CDD" id="cd05466">
    <property type="entry name" value="PBP2_LTTR_substrate"/>
    <property type="match status" value="1"/>
</dbReference>
<keyword evidence="2" id="KW-0805">Transcription regulation</keyword>
<dbReference type="SUPFAM" id="SSF53850">
    <property type="entry name" value="Periplasmic binding protein-like II"/>
    <property type="match status" value="1"/>
</dbReference>